<evidence type="ECO:0000313" key="10">
    <source>
        <dbReference type="Proteomes" id="UP000274131"/>
    </source>
</evidence>
<evidence type="ECO:0000256" key="1">
    <source>
        <dbReference type="ARBA" id="ARBA00006217"/>
    </source>
</evidence>
<evidence type="ECO:0000256" key="8">
    <source>
        <dbReference type="RuleBase" id="RU003956"/>
    </source>
</evidence>
<dbReference type="InterPro" id="IPR036874">
    <property type="entry name" value="Carbonic_anhydrase_sf"/>
</dbReference>
<protein>
    <recommendedName>
        <fullName evidence="2 8">Carbonic anhydrase</fullName>
        <ecNumber evidence="2 8">4.2.1.1</ecNumber>
    </recommendedName>
    <alternativeName>
        <fullName evidence="8">Carbonate dehydratase</fullName>
    </alternativeName>
</protein>
<dbReference type="AlphaFoldDB" id="A0A0N4V5S3"/>
<keyword evidence="4 7" id="KW-0862">Zinc</keyword>
<evidence type="ECO:0000256" key="5">
    <source>
        <dbReference type="ARBA" id="ARBA00023239"/>
    </source>
</evidence>
<evidence type="ECO:0000256" key="4">
    <source>
        <dbReference type="ARBA" id="ARBA00022833"/>
    </source>
</evidence>
<dbReference type="PANTHER" id="PTHR11002">
    <property type="entry name" value="CARBONIC ANHYDRASE"/>
    <property type="match status" value="1"/>
</dbReference>
<keyword evidence="5 8" id="KW-0456">Lyase</keyword>
<dbReference type="EC" id="4.2.1.1" evidence="2 8"/>
<evidence type="ECO:0000313" key="11">
    <source>
        <dbReference type="WBParaSite" id="EVEC_0000558901-mRNA-1"/>
    </source>
</evidence>
<dbReference type="GO" id="GO:0004089">
    <property type="term" value="F:carbonate dehydratase activity"/>
    <property type="evidence" value="ECO:0007669"/>
    <property type="project" value="UniProtKB-UniRule"/>
</dbReference>
<organism evidence="11">
    <name type="scientific">Enterobius vermicularis</name>
    <name type="common">Human pinworm</name>
    <dbReference type="NCBI Taxonomy" id="51028"/>
    <lineage>
        <taxon>Eukaryota</taxon>
        <taxon>Metazoa</taxon>
        <taxon>Ecdysozoa</taxon>
        <taxon>Nematoda</taxon>
        <taxon>Chromadorea</taxon>
        <taxon>Rhabditida</taxon>
        <taxon>Spirurina</taxon>
        <taxon>Oxyuridomorpha</taxon>
        <taxon>Oxyuroidea</taxon>
        <taxon>Oxyuridae</taxon>
        <taxon>Enterobius</taxon>
    </lineage>
</organism>
<dbReference type="GO" id="GO:0008270">
    <property type="term" value="F:zinc ion binding"/>
    <property type="evidence" value="ECO:0007669"/>
    <property type="project" value="UniProtKB-UniRule"/>
</dbReference>
<feature type="binding site" evidence="7">
    <location>
        <position position="109"/>
    </location>
    <ligand>
        <name>Zn(2+)</name>
        <dbReference type="ChEBI" id="CHEBI:29105"/>
    </ligand>
</feature>
<name>A0A0N4V5S3_ENTVE</name>
<dbReference type="STRING" id="51028.A0A0N4V5S3"/>
<dbReference type="SUPFAM" id="SSF53056">
    <property type="entry name" value="beta-carbonic anhydrase, cab"/>
    <property type="match status" value="1"/>
</dbReference>
<dbReference type="EMBL" id="UXUI01008085">
    <property type="protein sequence ID" value="VDD90449.1"/>
    <property type="molecule type" value="Genomic_DNA"/>
</dbReference>
<evidence type="ECO:0000313" key="9">
    <source>
        <dbReference type="EMBL" id="VDD90449.1"/>
    </source>
</evidence>
<keyword evidence="3 7" id="KW-0479">Metal-binding</keyword>
<comment type="similarity">
    <text evidence="1 8">Belongs to the beta-class carbonic anhydrase family.</text>
</comment>
<reference evidence="11" key="1">
    <citation type="submission" date="2017-02" db="UniProtKB">
        <authorList>
            <consortium name="WormBaseParasite"/>
        </authorList>
    </citation>
    <scope>IDENTIFICATION</scope>
</reference>
<dbReference type="WBParaSite" id="EVEC_0000558901-mRNA-1">
    <property type="protein sequence ID" value="EVEC_0000558901-mRNA-1"/>
    <property type="gene ID" value="EVEC_0000558901"/>
</dbReference>
<dbReference type="Pfam" id="PF00484">
    <property type="entry name" value="Pro_CA"/>
    <property type="match status" value="1"/>
</dbReference>
<dbReference type="Proteomes" id="UP000274131">
    <property type="component" value="Unassembled WGS sequence"/>
</dbReference>
<dbReference type="PANTHER" id="PTHR11002:SF76">
    <property type="entry name" value="CARBONIC ANHYDRASE"/>
    <property type="match status" value="1"/>
</dbReference>
<feature type="binding site" evidence="7">
    <location>
        <position position="44"/>
    </location>
    <ligand>
        <name>Zn(2+)</name>
        <dbReference type="ChEBI" id="CHEBI:29105"/>
    </ligand>
</feature>
<dbReference type="OrthoDB" id="10020193at2759"/>
<comment type="cofactor">
    <cofactor evidence="7">
        <name>Zn(2+)</name>
        <dbReference type="ChEBI" id="CHEBI:29105"/>
    </cofactor>
    <text evidence="7">Binds 1 zinc ion per subunit.</text>
</comment>
<dbReference type="Gene3D" id="3.40.1050.10">
    <property type="entry name" value="Carbonic anhydrase"/>
    <property type="match status" value="1"/>
</dbReference>
<evidence type="ECO:0000256" key="6">
    <source>
        <dbReference type="ARBA" id="ARBA00048348"/>
    </source>
</evidence>
<evidence type="ECO:0000256" key="7">
    <source>
        <dbReference type="PIRSR" id="PIRSR601765-1"/>
    </source>
</evidence>
<accession>A0A0N4V5S3</accession>
<sequence>MSTFGKFLKGVLQFRKSVRAPMVKKIQEVTAHGHASAVMYACMDARIKPLRSSLHLGEIYIVRNAGNMIPIGETVLGGCGHEVSPIAEPAGLDLTVKLGKIKHVIVCGHSDCAVTLYDIYKNPNKFNMNSPLHHWLEQRGNESLKKLEHRIGHGPEYNFDAKIDAEEKLTVQDKLSQINTLQQVENITSHNFLAEILEQKQVNLHALWFELKTGDLHMFSKANERYVVVGEENINDLIHEVEK</sequence>
<comment type="catalytic activity">
    <reaction evidence="6 8">
        <text>hydrogencarbonate + H(+) = CO2 + H2O</text>
        <dbReference type="Rhea" id="RHEA:10748"/>
        <dbReference type="ChEBI" id="CHEBI:15377"/>
        <dbReference type="ChEBI" id="CHEBI:15378"/>
        <dbReference type="ChEBI" id="CHEBI:16526"/>
        <dbReference type="ChEBI" id="CHEBI:17544"/>
        <dbReference type="EC" id="4.2.1.1"/>
    </reaction>
</comment>
<proteinExistence type="inferred from homology"/>
<gene>
    <name evidence="9" type="ORF">EVEC_LOCUS5200</name>
</gene>
<comment type="function">
    <text evidence="8">Reversible hydration of carbon dioxide.</text>
</comment>
<reference evidence="9 10" key="2">
    <citation type="submission" date="2018-10" db="EMBL/GenBank/DDBJ databases">
        <authorList>
            <consortium name="Pathogen Informatics"/>
        </authorList>
    </citation>
    <scope>NUCLEOTIDE SEQUENCE [LARGE SCALE GENOMIC DNA]</scope>
</reference>
<dbReference type="SMART" id="SM00947">
    <property type="entry name" value="Pro_CA"/>
    <property type="match status" value="1"/>
</dbReference>
<feature type="binding site" evidence="7">
    <location>
        <position position="112"/>
    </location>
    <ligand>
        <name>Zn(2+)</name>
        <dbReference type="ChEBI" id="CHEBI:29105"/>
    </ligand>
</feature>
<evidence type="ECO:0000256" key="2">
    <source>
        <dbReference type="ARBA" id="ARBA00012925"/>
    </source>
</evidence>
<evidence type="ECO:0000256" key="3">
    <source>
        <dbReference type="ARBA" id="ARBA00022723"/>
    </source>
</evidence>
<feature type="binding site" evidence="7">
    <location>
        <position position="42"/>
    </location>
    <ligand>
        <name>Zn(2+)</name>
        <dbReference type="ChEBI" id="CHEBI:29105"/>
    </ligand>
</feature>
<keyword evidence="10" id="KW-1185">Reference proteome</keyword>
<dbReference type="InterPro" id="IPR001765">
    <property type="entry name" value="Carbonic_anhydrase"/>
</dbReference>